<sequence>MADGILFVAISQQKEISTQGNPGCYFYTQNCPERRKTTNAWEATPYKSVARKEQYET</sequence>
<dbReference type="EMBL" id="ACIO01000508">
    <property type="protein sequence ID" value="EFC96693.1"/>
    <property type="molecule type" value="Genomic_DNA"/>
</dbReference>
<gene>
    <name evidence="1" type="ORF">CLOSTHATH_05105</name>
</gene>
<comment type="caution">
    <text evidence="1">The sequence shown here is derived from an EMBL/GenBank/DDBJ whole genome shotgun (WGS) entry which is preliminary data.</text>
</comment>
<accession>D3ANA5</accession>
<evidence type="ECO:0000313" key="2">
    <source>
        <dbReference type="Proteomes" id="UP000004968"/>
    </source>
</evidence>
<dbReference type="HOGENOM" id="CLU_2990549_0_0_9"/>
<organism evidence="1 2">
    <name type="scientific">Hungatella hathewayi DSM 13479</name>
    <dbReference type="NCBI Taxonomy" id="566550"/>
    <lineage>
        <taxon>Bacteria</taxon>
        <taxon>Bacillati</taxon>
        <taxon>Bacillota</taxon>
        <taxon>Clostridia</taxon>
        <taxon>Lachnospirales</taxon>
        <taxon>Lachnospiraceae</taxon>
        <taxon>Hungatella</taxon>
    </lineage>
</organism>
<reference evidence="1 2" key="1">
    <citation type="submission" date="2010-01" db="EMBL/GenBank/DDBJ databases">
        <authorList>
            <person name="Weinstock G."/>
            <person name="Sodergren E."/>
            <person name="Clifton S."/>
            <person name="Fulton L."/>
            <person name="Fulton B."/>
            <person name="Courtney L."/>
            <person name="Fronick C."/>
            <person name="Harrison M."/>
            <person name="Strong C."/>
            <person name="Farmer C."/>
            <person name="Delahaunty K."/>
            <person name="Markovic C."/>
            <person name="Hall O."/>
            <person name="Minx P."/>
            <person name="Tomlinson C."/>
            <person name="Mitreva M."/>
            <person name="Nelson J."/>
            <person name="Hou S."/>
            <person name="Wollam A."/>
            <person name="Pepin K.H."/>
            <person name="Johnson M."/>
            <person name="Bhonagiri V."/>
            <person name="Nash W.E."/>
            <person name="Warren W."/>
            <person name="Chinwalla A."/>
            <person name="Mardis E.R."/>
            <person name="Wilson R.K."/>
        </authorList>
    </citation>
    <scope>NUCLEOTIDE SEQUENCE [LARGE SCALE GENOMIC DNA]</scope>
    <source>
        <strain evidence="1 2">DSM 13479</strain>
    </source>
</reference>
<proteinExistence type="predicted"/>
<evidence type="ECO:0000313" key="1">
    <source>
        <dbReference type="EMBL" id="EFC96693.1"/>
    </source>
</evidence>
<protein>
    <submittedName>
        <fullName evidence="1">Uncharacterized protein</fullName>
    </submittedName>
</protein>
<name>D3ANA5_9FIRM</name>
<dbReference type="AlphaFoldDB" id="D3ANA5"/>
<dbReference type="Proteomes" id="UP000004968">
    <property type="component" value="Unassembled WGS sequence"/>
</dbReference>